<gene>
    <name evidence="1" type="ORF">HCU74_10335</name>
</gene>
<dbReference type="InterPro" id="IPR007459">
    <property type="entry name" value="DNA_pol3_chi"/>
</dbReference>
<keyword evidence="2" id="KW-1185">Reference proteome</keyword>
<dbReference type="RefSeq" id="WP_168450358.1">
    <property type="nucleotide sequence ID" value="NZ_JAAWWK010000003.1"/>
</dbReference>
<dbReference type="Pfam" id="PF04364">
    <property type="entry name" value="DNA_pol3_chi"/>
    <property type="match status" value="1"/>
</dbReference>
<dbReference type="EMBL" id="JAAWWK010000003">
    <property type="protein sequence ID" value="NKI17820.1"/>
    <property type="molecule type" value="Genomic_DNA"/>
</dbReference>
<evidence type="ECO:0000313" key="1">
    <source>
        <dbReference type="EMBL" id="NKI17820.1"/>
    </source>
</evidence>
<name>A0ABX1GFV5_9GAMM</name>
<accession>A0ABX1GFV5</accession>
<dbReference type="SUPFAM" id="SSF102400">
    <property type="entry name" value="DNA polymerase III chi subunit"/>
    <property type="match status" value="1"/>
</dbReference>
<proteinExistence type="predicted"/>
<organism evidence="1 2">
    <name type="scientific">Spongiibacter thalassae</name>
    <dbReference type="NCBI Taxonomy" id="2721624"/>
    <lineage>
        <taxon>Bacteria</taxon>
        <taxon>Pseudomonadati</taxon>
        <taxon>Pseudomonadota</taxon>
        <taxon>Gammaproteobacteria</taxon>
        <taxon>Cellvibrionales</taxon>
        <taxon>Spongiibacteraceae</taxon>
        <taxon>Spongiibacter</taxon>
    </lineage>
</organism>
<protein>
    <submittedName>
        <fullName evidence="1">DNA polymerase III subunit chi</fullName>
    </submittedName>
</protein>
<sequence length="144" mass="16370">MTRVDFYILSTDDPSAALHYCCRLVEKAVNSRHRVVVIAADDAVVTELGEQLWGYRAEAFVPHGHDGRQLESVAILSAAEAESHYGDHDDVLINLGAEVPALFSRFQRVAELVFQQDELLQASRQRYAFYKHRGYPLFNHNIRV</sequence>
<reference evidence="1 2" key="1">
    <citation type="submission" date="2020-04" db="EMBL/GenBank/DDBJ databases">
        <authorList>
            <person name="Yoon J."/>
        </authorList>
    </citation>
    <scope>NUCLEOTIDE SEQUENCE [LARGE SCALE GENOMIC DNA]</scope>
    <source>
        <strain evidence="1 2">KMU-166</strain>
    </source>
</reference>
<dbReference type="InterPro" id="IPR036768">
    <property type="entry name" value="PolIII_chi_sf"/>
</dbReference>
<dbReference type="PANTHER" id="PTHR38767">
    <property type="entry name" value="DNA POLYMERASE III SUBUNIT CHI"/>
    <property type="match status" value="1"/>
</dbReference>
<dbReference type="PANTHER" id="PTHR38767:SF1">
    <property type="entry name" value="DNA POLYMERASE III SUBUNIT CHI"/>
    <property type="match status" value="1"/>
</dbReference>
<comment type="caution">
    <text evidence="1">The sequence shown here is derived from an EMBL/GenBank/DDBJ whole genome shotgun (WGS) entry which is preliminary data.</text>
</comment>
<dbReference type="Gene3D" id="3.40.50.10110">
    <property type="entry name" value="DNA polymerase III subunit chi"/>
    <property type="match status" value="1"/>
</dbReference>
<dbReference type="Proteomes" id="UP000765845">
    <property type="component" value="Unassembled WGS sequence"/>
</dbReference>
<evidence type="ECO:0000313" key="2">
    <source>
        <dbReference type="Proteomes" id="UP000765845"/>
    </source>
</evidence>